<proteinExistence type="predicted"/>
<evidence type="ECO:0000313" key="1">
    <source>
        <dbReference type="EMBL" id="PDX83518.1"/>
    </source>
</evidence>
<organism evidence="1 2">
    <name type="scientific">Faecalibacterium prausnitzii</name>
    <dbReference type="NCBI Taxonomy" id="853"/>
    <lineage>
        <taxon>Bacteria</taxon>
        <taxon>Bacillati</taxon>
        <taxon>Bacillota</taxon>
        <taxon>Clostridia</taxon>
        <taxon>Eubacteriales</taxon>
        <taxon>Oscillospiraceae</taxon>
        <taxon>Faecalibacterium</taxon>
    </lineage>
</organism>
<protein>
    <recommendedName>
        <fullName evidence="3">Tetratricopeptide repeat protein</fullName>
    </recommendedName>
</protein>
<sequence length="528" mass="61326">MAMRDDLAQSAEEQNIKTIRILRTTQAADVKEMVKEFFRFIGCLVHDIPVQARIQDVAQILNEPTKHDVDLILTTDYEPWLATLAANTQKRFPERKIIGMSFALDGGAVQIDGKSLVLTGNLKQERIQSVIDRLIDSIWNDSADKVTAGSLRQINVLYHQYELFHYLQMKRTFRIANMNEVLKLGANHYDIPYKPYINRMLRAFFAFRRALLDLQPKTVYSIYAAINAARKIREIYSALSENSEYRRREAVPTVNVAMLLRELNGIYQRDPNYAGMYYLAAYLCQSDENRILDAYNYYKRARELSLEETDGFYAFGIYQLGHYLSNELDEPKLALALYQEAEVKNRRCYQAAFQIARCYAEQGRFEQAANEFTNVIAILSNGLELEELPADLPSRKKAEVDAFYRKGFGGWEYLSLKEIQYLYKSYIWLARIAMYRRQKQEGDWYTRRALSAAIAYWCAPMLQRCCDPKIWNTVRLFHVQGLPVRALFVTLKRATVITGATDSLKAQIEENVLHYQDMYKKEEPLSAQ</sequence>
<dbReference type="SUPFAM" id="SSF48452">
    <property type="entry name" value="TPR-like"/>
    <property type="match status" value="1"/>
</dbReference>
<dbReference type="Proteomes" id="UP000220480">
    <property type="component" value="Unassembled WGS sequence"/>
</dbReference>
<dbReference type="InterPro" id="IPR011990">
    <property type="entry name" value="TPR-like_helical_dom_sf"/>
</dbReference>
<evidence type="ECO:0008006" key="3">
    <source>
        <dbReference type="Google" id="ProtNLM"/>
    </source>
</evidence>
<dbReference type="AlphaFoldDB" id="A0A2A7AWW8"/>
<reference evidence="1 2" key="1">
    <citation type="journal article" date="2017" name="Front. Microbiol.">
        <title>New Insights into the Diversity of the Genus Faecalibacterium.</title>
        <authorList>
            <person name="Benevides L."/>
            <person name="Burman S."/>
            <person name="Martin R."/>
            <person name="Robert V."/>
            <person name="Thomas M."/>
            <person name="Miquel S."/>
            <person name="Chain F."/>
            <person name="Sokol H."/>
            <person name="Bermudez-Humaran L.G."/>
            <person name="Morrison M."/>
            <person name="Langella P."/>
            <person name="Azevedo V.A."/>
            <person name="Chatel J.M."/>
            <person name="Soares S."/>
        </authorList>
    </citation>
    <scope>NUCLEOTIDE SEQUENCE [LARGE SCALE GENOMIC DNA]</scope>
    <source>
        <strain evidence="1 2">CNCM I 4644</strain>
    </source>
</reference>
<evidence type="ECO:0000313" key="2">
    <source>
        <dbReference type="Proteomes" id="UP000220480"/>
    </source>
</evidence>
<dbReference type="RefSeq" id="WP_097780047.1">
    <property type="nucleotide sequence ID" value="NZ_NMTZ01000026.1"/>
</dbReference>
<name>A0A2A7AWW8_9FIRM</name>
<dbReference type="Gene3D" id="1.25.40.10">
    <property type="entry name" value="Tetratricopeptide repeat domain"/>
    <property type="match status" value="1"/>
</dbReference>
<dbReference type="EMBL" id="NMTZ01000026">
    <property type="protein sequence ID" value="PDX83518.1"/>
    <property type="molecule type" value="Genomic_DNA"/>
</dbReference>
<gene>
    <name evidence="1" type="ORF">CGS59_11600</name>
</gene>
<comment type="caution">
    <text evidence="1">The sequence shown here is derived from an EMBL/GenBank/DDBJ whole genome shotgun (WGS) entry which is preliminary data.</text>
</comment>
<accession>A0A2A7AWW8</accession>